<dbReference type="InterPro" id="IPR032710">
    <property type="entry name" value="NTF2-like_dom_sf"/>
</dbReference>
<comment type="caution">
    <text evidence="3">The sequence shown here is derived from an EMBL/GenBank/DDBJ whole genome shotgun (WGS) entry which is preliminary data.</text>
</comment>
<name>A0A418Y6T6_9BURK</name>
<protein>
    <submittedName>
        <fullName evidence="3">Phenylpropionate dioxygenase</fullName>
    </submittedName>
</protein>
<keyword evidence="3" id="KW-0223">Dioxygenase</keyword>
<dbReference type="Gene3D" id="3.10.450.50">
    <property type="match status" value="1"/>
</dbReference>
<dbReference type="SUPFAM" id="SSF54427">
    <property type="entry name" value="NTF2-like"/>
    <property type="match status" value="1"/>
</dbReference>
<dbReference type="EMBL" id="QYUP01000037">
    <property type="protein sequence ID" value="RJG24140.1"/>
    <property type="molecule type" value="Genomic_DNA"/>
</dbReference>
<dbReference type="Pfam" id="PF00866">
    <property type="entry name" value="Ring_hydroxyl_B"/>
    <property type="match status" value="1"/>
</dbReference>
<evidence type="ECO:0000313" key="3">
    <source>
        <dbReference type="EMBL" id="RJG24140.1"/>
    </source>
</evidence>
<sequence>MNARDHSTFELNAIAQEFLAREAKILDERRFWDWYALLDEQVEYFVPIRQSRLSFADEVEDGSYRIKDNKQHIHVRIKRLECGAGWAETPPSRTLRVVGSLLVERTDRSDVILVESAMILYRQRGHDERGDIIPVRRQDHLRLTEDGVRLLKRTALLTEAVLTTPNLGVFL</sequence>
<accession>A0A418Y6T6</accession>
<keyword evidence="4" id="KW-1185">Reference proteome</keyword>
<evidence type="ECO:0000256" key="2">
    <source>
        <dbReference type="ARBA" id="ARBA00023002"/>
    </source>
</evidence>
<dbReference type="PANTHER" id="PTHR41534">
    <property type="entry name" value="BLR3401 PROTEIN"/>
    <property type="match status" value="1"/>
</dbReference>
<organism evidence="3 4">
    <name type="scientific">Massilia cavernae</name>
    <dbReference type="NCBI Taxonomy" id="2320864"/>
    <lineage>
        <taxon>Bacteria</taxon>
        <taxon>Pseudomonadati</taxon>
        <taxon>Pseudomonadota</taxon>
        <taxon>Betaproteobacteria</taxon>
        <taxon>Burkholderiales</taxon>
        <taxon>Oxalobacteraceae</taxon>
        <taxon>Telluria group</taxon>
        <taxon>Massilia</taxon>
    </lineage>
</organism>
<dbReference type="GO" id="GO:0019380">
    <property type="term" value="P:3-phenylpropionate catabolic process"/>
    <property type="evidence" value="ECO:0007669"/>
    <property type="project" value="TreeGrafter"/>
</dbReference>
<reference evidence="3 4" key="1">
    <citation type="submission" date="2018-09" db="EMBL/GenBank/DDBJ databases">
        <authorList>
            <person name="Zhu H."/>
        </authorList>
    </citation>
    <scope>NUCLEOTIDE SEQUENCE [LARGE SCALE GENOMIC DNA]</scope>
    <source>
        <strain evidence="3 4">K1S02-61</strain>
    </source>
</reference>
<dbReference type="InterPro" id="IPR000391">
    <property type="entry name" value="Rng_hydr_dOase-bsu"/>
</dbReference>
<dbReference type="PANTHER" id="PTHR41534:SF2">
    <property type="entry name" value="3-PHENYLPROPIONATE_CINNAMIC ACID DIOXYGENASE SUBUNIT BETA"/>
    <property type="match status" value="1"/>
</dbReference>
<keyword evidence="2" id="KW-0560">Oxidoreductase</keyword>
<dbReference type="OrthoDB" id="7062869at2"/>
<evidence type="ECO:0000256" key="1">
    <source>
        <dbReference type="ARBA" id="ARBA00009570"/>
    </source>
</evidence>
<gene>
    <name evidence="3" type="ORF">D3872_03790</name>
</gene>
<dbReference type="Proteomes" id="UP000284006">
    <property type="component" value="Unassembled WGS sequence"/>
</dbReference>
<dbReference type="AlphaFoldDB" id="A0A418Y6T6"/>
<evidence type="ECO:0000313" key="4">
    <source>
        <dbReference type="Proteomes" id="UP000284006"/>
    </source>
</evidence>
<comment type="similarity">
    <text evidence="1">Belongs to the bacterial ring-hydroxylating dioxygenase beta subunit family.</text>
</comment>
<proteinExistence type="inferred from homology"/>
<dbReference type="GO" id="GO:0051213">
    <property type="term" value="F:dioxygenase activity"/>
    <property type="evidence" value="ECO:0007669"/>
    <property type="project" value="UniProtKB-KW"/>
</dbReference>
<dbReference type="RefSeq" id="WP_119809546.1">
    <property type="nucleotide sequence ID" value="NZ_QYUP01000037.1"/>
</dbReference>